<organism evidence="6 7">
    <name type="scientific">Ancylostoma ceylanicum</name>
    <dbReference type="NCBI Taxonomy" id="53326"/>
    <lineage>
        <taxon>Eukaryota</taxon>
        <taxon>Metazoa</taxon>
        <taxon>Ecdysozoa</taxon>
        <taxon>Nematoda</taxon>
        <taxon>Chromadorea</taxon>
        <taxon>Rhabditida</taxon>
        <taxon>Rhabditina</taxon>
        <taxon>Rhabditomorpha</taxon>
        <taxon>Strongyloidea</taxon>
        <taxon>Ancylostomatidae</taxon>
        <taxon>Ancylostomatinae</taxon>
        <taxon>Ancylostoma</taxon>
    </lineage>
</organism>
<keyword evidence="3" id="KW-0645">Protease</keyword>
<evidence type="ECO:0000313" key="6">
    <source>
        <dbReference type="EMBL" id="EYB89591.1"/>
    </source>
</evidence>
<dbReference type="SMART" id="SM00020">
    <property type="entry name" value="Tryp_SPc"/>
    <property type="match status" value="1"/>
</dbReference>
<feature type="signal peptide" evidence="4">
    <location>
        <begin position="1"/>
        <end position="18"/>
    </location>
</feature>
<dbReference type="Proteomes" id="UP000024635">
    <property type="component" value="Unassembled WGS sequence"/>
</dbReference>
<accession>A0A016SGX9</accession>
<dbReference type="InterPro" id="IPR043504">
    <property type="entry name" value="Peptidase_S1_PA_chymotrypsin"/>
</dbReference>
<sequence length="407" mass="46135">MLRFFLFFLLFALLFVNSRKLTTEENERNSKKCGVHFLGNEEQNRRSKRSYGGRKFKENEYPWTVLLKGQGECSGVLISQRHVLTAAHCVLLYDDDHRAEQCNSDKNYNVVAVKISPRSVFIHFRATETDCDDAEYCPPHDVAKITVHNLEICTLHNDIALIELKENISETVATPICMPSEDLQLESVLYAAGSGMDHDAPITLADSSRSSRGQQVVAQRKHSFNKTTKKIVTVTFGKTILPGDSGGPLFQVDESDRHILVGINSAGNTARPKANVGQNFEAFHADVRSYLDWICKHSGVCPIEDRRADALPYIRLKKKNVNFKKNTISSLYSIETRRHPILFERGSSAKYKRRRTLPMEVLEAQFGDTGKGGVRRYHGVKWLDQCEWILSAELPQLLVRFESCDVI</sequence>
<keyword evidence="1" id="KW-1015">Disulfide bond</keyword>
<dbReference type="InterPro" id="IPR009003">
    <property type="entry name" value="Peptidase_S1_PA"/>
</dbReference>
<dbReference type="SUPFAM" id="SSF50494">
    <property type="entry name" value="Trypsin-like serine proteases"/>
    <property type="match status" value="1"/>
</dbReference>
<dbReference type="GO" id="GO:0004252">
    <property type="term" value="F:serine-type endopeptidase activity"/>
    <property type="evidence" value="ECO:0007669"/>
    <property type="project" value="InterPro"/>
</dbReference>
<reference evidence="7" key="1">
    <citation type="journal article" date="2015" name="Nat. Genet.">
        <title>The genome and transcriptome of the zoonotic hookworm Ancylostoma ceylanicum identify infection-specific gene families.</title>
        <authorList>
            <person name="Schwarz E.M."/>
            <person name="Hu Y."/>
            <person name="Antoshechkin I."/>
            <person name="Miller M.M."/>
            <person name="Sternberg P.W."/>
            <person name="Aroian R.V."/>
        </authorList>
    </citation>
    <scope>NUCLEOTIDE SEQUENCE</scope>
    <source>
        <strain evidence="7">HY135</strain>
    </source>
</reference>
<dbReference type="Pfam" id="PF00089">
    <property type="entry name" value="Trypsin"/>
    <property type="match status" value="1"/>
</dbReference>
<dbReference type="InterPro" id="IPR001314">
    <property type="entry name" value="Peptidase_S1A"/>
</dbReference>
<dbReference type="PROSITE" id="PS00134">
    <property type="entry name" value="TRYPSIN_HIS"/>
    <property type="match status" value="1"/>
</dbReference>
<dbReference type="AlphaFoldDB" id="A0A016SGX9"/>
<dbReference type="PROSITE" id="PS00135">
    <property type="entry name" value="TRYPSIN_SER"/>
    <property type="match status" value="1"/>
</dbReference>
<dbReference type="PANTHER" id="PTHR24256">
    <property type="entry name" value="TRYPTASE-RELATED"/>
    <property type="match status" value="1"/>
</dbReference>
<dbReference type="EMBL" id="JARK01001566">
    <property type="protein sequence ID" value="EYB89591.1"/>
    <property type="molecule type" value="Genomic_DNA"/>
</dbReference>
<dbReference type="STRING" id="53326.A0A016SGX9"/>
<gene>
    <name evidence="6" type="primary">Acey_s0230.g2977</name>
    <name evidence="6" type="ORF">Y032_0230g2977</name>
</gene>
<dbReference type="Gene3D" id="2.40.10.10">
    <property type="entry name" value="Trypsin-like serine proteases"/>
    <property type="match status" value="1"/>
</dbReference>
<dbReference type="PROSITE" id="PS50240">
    <property type="entry name" value="TRYPSIN_DOM"/>
    <property type="match status" value="1"/>
</dbReference>
<feature type="domain" description="Peptidase S1" evidence="5">
    <location>
        <begin position="50"/>
        <end position="299"/>
    </location>
</feature>
<dbReference type="OrthoDB" id="5875095at2759"/>
<dbReference type="InterPro" id="IPR033116">
    <property type="entry name" value="TRYPSIN_SER"/>
</dbReference>
<comment type="similarity">
    <text evidence="2">Belongs to the peptidase S1 family. CLIP subfamily.</text>
</comment>
<proteinExistence type="inferred from homology"/>
<evidence type="ECO:0000313" key="7">
    <source>
        <dbReference type="Proteomes" id="UP000024635"/>
    </source>
</evidence>
<dbReference type="GO" id="GO:0006508">
    <property type="term" value="P:proteolysis"/>
    <property type="evidence" value="ECO:0007669"/>
    <property type="project" value="UniProtKB-KW"/>
</dbReference>
<name>A0A016SGX9_9BILA</name>
<keyword evidence="7" id="KW-1185">Reference proteome</keyword>
<feature type="chain" id="PRO_5001486375" description="Peptidase S1 domain-containing protein" evidence="4">
    <location>
        <begin position="19"/>
        <end position="407"/>
    </location>
</feature>
<evidence type="ECO:0000256" key="2">
    <source>
        <dbReference type="ARBA" id="ARBA00024195"/>
    </source>
</evidence>
<keyword evidence="3" id="KW-0720">Serine protease</keyword>
<evidence type="ECO:0000256" key="3">
    <source>
        <dbReference type="RuleBase" id="RU363034"/>
    </source>
</evidence>
<keyword evidence="3" id="KW-0378">Hydrolase</keyword>
<keyword evidence="4" id="KW-0732">Signal</keyword>
<evidence type="ECO:0000256" key="4">
    <source>
        <dbReference type="SAM" id="SignalP"/>
    </source>
</evidence>
<evidence type="ECO:0000259" key="5">
    <source>
        <dbReference type="PROSITE" id="PS50240"/>
    </source>
</evidence>
<protein>
    <recommendedName>
        <fullName evidence="5">Peptidase S1 domain-containing protein</fullName>
    </recommendedName>
</protein>
<dbReference type="InterPro" id="IPR018114">
    <property type="entry name" value="TRYPSIN_HIS"/>
</dbReference>
<comment type="caution">
    <text evidence="6">The sequence shown here is derived from an EMBL/GenBank/DDBJ whole genome shotgun (WGS) entry which is preliminary data.</text>
</comment>
<dbReference type="InterPro" id="IPR051487">
    <property type="entry name" value="Ser/Thr_Proteases_Immune/Dev"/>
</dbReference>
<dbReference type="PRINTS" id="PR00722">
    <property type="entry name" value="CHYMOTRYPSIN"/>
</dbReference>
<dbReference type="InterPro" id="IPR001254">
    <property type="entry name" value="Trypsin_dom"/>
</dbReference>
<evidence type="ECO:0000256" key="1">
    <source>
        <dbReference type="ARBA" id="ARBA00023157"/>
    </source>
</evidence>